<evidence type="ECO:0000256" key="4">
    <source>
        <dbReference type="SAM" id="Phobius"/>
    </source>
</evidence>
<dbReference type="GO" id="GO:0042956">
    <property type="term" value="P:maltodextrin transmembrane transport"/>
    <property type="evidence" value="ECO:0007669"/>
    <property type="project" value="TreeGrafter"/>
</dbReference>
<proteinExistence type="inferred from homology"/>
<dbReference type="Gene3D" id="3.40.190.10">
    <property type="entry name" value="Periplasmic binding protein-like II"/>
    <property type="match status" value="1"/>
</dbReference>
<dbReference type="GO" id="GO:0015768">
    <property type="term" value="P:maltose transport"/>
    <property type="evidence" value="ECO:0007669"/>
    <property type="project" value="TreeGrafter"/>
</dbReference>
<name>A0A9X2MIU5_9FIRM</name>
<dbReference type="Proteomes" id="UP001142078">
    <property type="component" value="Unassembled WGS sequence"/>
</dbReference>
<dbReference type="Pfam" id="PF13416">
    <property type="entry name" value="SBP_bac_8"/>
    <property type="match status" value="1"/>
</dbReference>
<evidence type="ECO:0000256" key="2">
    <source>
        <dbReference type="ARBA" id="ARBA00022448"/>
    </source>
</evidence>
<dbReference type="GO" id="GO:0055052">
    <property type="term" value="C:ATP-binding cassette (ABC) transporter complex, substrate-binding subunit-containing"/>
    <property type="evidence" value="ECO:0007669"/>
    <property type="project" value="TreeGrafter"/>
</dbReference>
<feature type="transmembrane region" description="Helical" evidence="4">
    <location>
        <begin position="9"/>
        <end position="27"/>
    </location>
</feature>
<keyword evidence="4" id="KW-1133">Transmembrane helix</keyword>
<keyword evidence="3" id="KW-0732">Signal</keyword>
<comment type="caution">
    <text evidence="5">The sequence shown here is derived from an EMBL/GenBank/DDBJ whole genome shotgun (WGS) entry which is preliminary data.</text>
</comment>
<keyword evidence="4" id="KW-0812">Transmembrane</keyword>
<dbReference type="OrthoDB" id="9766758at2"/>
<evidence type="ECO:0000256" key="3">
    <source>
        <dbReference type="ARBA" id="ARBA00022729"/>
    </source>
</evidence>
<gene>
    <name evidence="5" type="ORF">NSA23_07480</name>
</gene>
<dbReference type="EMBL" id="JANJZL010000004">
    <property type="protein sequence ID" value="MCR2043962.1"/>
    <property type="molecule type" value="Genomic_DNA"/>
</dbReference>
<dbReference type="AlphaFoldDB" id="A0A9X2MIU5"/>
<accession>A0A9X2MIU5</accession>
<keyword evidence="2" id="KW-0813">Transport</keyword>
<protein>
    <submittedName>
        <fullName evidence="5">Extracellular solute-binding protein</fullName>
    </submittedName>
</protein>
<keyword evidence="4" id="KW-0472">Membrane</keyword>
<sequence>MSIRKGEEIIGMLLIAFIIFWSFYVSLNDPDLLIEEPEERYTGIIRVWDYPRLDIDTGSRYSWIQARIKEFEKANPGVYIDFTPLDWESGPEKIENAIKDDESPDIVPISYDFPWIDKLEVLNDYLKHDELKEFKFETLKTVNYNEDIIGLPFAMTTYTMYLNLDLFNERGVSPPLDGNWTYEEFVQSLKDLTFDSDNDGVDDSFGFVSFIEPNYYNIWGIILSDGAEIINFKKNKYSFYGDEAIKGVQKVVDLKYKYKVTPKDFGILGEKECWDMFYKDKKIAVYPTGSWALKVLEDLQNKGEGFNFDVANYPLGDEKLPIALNNGVASFGIFKQEDEKKLEMCIEFLKFLTQDSSQRTLEELGVFTVKKGINDMYKDNPKMKRIEETLSYTKVVSRDEKWNSIDIILQEEIKKAVLKEKTAKEAIEEAKIRVENLTK</sequence>
<organism evidence="5 6">
    <name type="scientific">Anaerosalibacter massiliensis</name>
    <dbReference type="NCBI Taxonomy" id="1347392"/>
    <lineage>
        <taxon>Bacteria</taxon>
        <taxon>Bacillati</taxon>
        <taxon>Bacillota</taxon>
        <taxon>Tissierellia</taxon>
        <taxon>Tissierellales</taxon>
        <taxon>Sporanaerobacteraceae</taxon>
        <taxon>Anaerosalibacter</taxon>
    </lineage>
</organism>
<dbReference type="SUPFAM" id="SSF53850">
    <property type="entry name" value="Periplasmic binding protein-like II"/>
    <property type="match status" value="1"/>
</dbReference>
<dbReference type="PANTHER" id="PTHR30061:SF50">
    <property type="entry name" value="MALTOSE_MALTODEXTRIN-BINDING PERIPLASMIC PROTEIN"/>
    <property type="match status" value="1"/>
</dbReference>
<dbReference type="InterPro" id="IPR006059">
    <property type="entry name" value="SBP"/>
</dbReference>
<keyword evidence="6" id="KW-1185">Reference proteome</keyword>
<evidence type="ECO:0000313" key="6">
    <source>
        <dbReference type="Proteomes" id="UP001142078"/>
    </source>
</evidence>
<evidence type="ECO:0000313" key="5">
    <source>
        <dbReference type="EMBL" id="MCR2043962.1"/>
    </source>
</evidence>
<evidence type="ECO:0000256" key="1">
    <source>
        <dbReference type="ARBA" id="ARBA00008520"/>
    </source>
</evidence>
<reference evidence="5" key="1">
    <citation type="submission" date="2022-07" db="EMBL/GenBank/DDBJ databases">
        <title>Enhanced cultured diversity of the mouse gut microbiota enables custom-made synthetic communities.</title>
        <authorList>
            <person name="Afrizal A."/>
        </authorList>
    </citation>
    <scope>NUCLEOTIDE SEQUENCE</scope>
    <source>
        <strain evidence="5">DSM 29482</strain>
    </source>
</reference>
<dbReference type="PANTHER" id="PTHR30061">
    <property type="entry name" value="MALTOSE-BINDING PERIPLASMIC PROTEIN"/>
    <property type="match status" value="1"/>
</dbReference>
<dbReference type="RefSeq" id="WP_042683017.1">
    <property type="nucleotide sequence ID" value="NZ_CABKTM010000049.1"/>
</dbReference>
<comment type="similarity">
    <text evidence="1">Belongs to the bacterial solute-binding protein 1 family.</text>
</comment>
<dbReference type="GO" id="GO:1901982">
    <property type="term" value="F:maltose binding"/>
    <property type="evidence" value="ECO:0007669"/>
    <property type="project" value="TreeGrafter"/>
</dbReference>